<keyword evidence="7 9" id="KW-1133">Transmembrane helix</keyword>
<gene>
    <name evidence="11" type="ORF">CF651_01390</name>
</gene>
<evidence type="ECO:0000256" key="7">
    <source>
        <dbReference type="ARBA" id="ARBA00022989"/>
    </source>
</evidence>
<organism evidence="11 12">
    <name type="scientific">Paenibacillus rigui</name>
    <dbReference type="NCBI Taxonomy" id="554312"/>
    <lineage>
        <taxon>Bacteria</taxon>
        <taxon>Bacillati</taxon>
        <taxon>Bacillota</taxon>
        <taxon>Bacilli</taxon>
        <taxon>Bacillales</taxon>
        <taxon>Paenibacillaceae</taxon>
        <taxon>Paenibacillus</taxon>
    </lineage>
</organism>
<keyword evidence="8 9" id="KW-0472">Membrane</keyword>
<dbReference type="GO" id="GO:0043190">
    <property type="term" value="C:ATP-binding cassette (ABC) transporter complex"/>
    <property type="evidence" value="ECO:0007669"/>
    <property type="project" value="InterPro"/>
</dbReference>
<reference evidence="11 12" key="1">
    <citation type="submission" date="2017-07" db="EMBL/GenBank/DDBJ databases">
        <title>Genome sequencing and assembly of Paenibacillus rigui.</title>
        <authorList>
            <person name="Mayilraj S."/>
        </authorList>
    </citation>
    <scope>NUCLEOTIDE SEQUENCE [LARGE SCALE GENOMIC DNA]</scope>
    <source>
        <strain evidence="11 12">JCM 16352</strain>
    </source>
</reference>
<protein>
    <submittedName>
        <fullName evidence="11">Arginine ABC transporter permease</fullName>
    </submittedName>
</protein>
<dbReference type="Pfam" id="PF00528">
    <property type="entry name" value="BPD_transp_1"/>
    <property type="match status" value="1"/>
</dbReference>
<keyword evidence="3 9" id="KW-0813">Transport</keyword>
<keyword evidence="6" id="KW-0029">Amino-acid transport</keyword>
<evidence type="ECO:0000313" key="11">
    <source>
        <dbReference type="EMBL" id="OXM87797.1"/>
    </source>
</evidence>
<dbReference type="NCBIfam" id="TIGR01726">
    <property type="entry name" value="HEQRo_perm_3TM"/>
    <property type="match status" value="1"/>
</dbReference>
<evidence type="ECO:0000256" key="9">
    <source>
        <dbReference type="RuleBase" id="RU363032"/>
    </source>
</evidence>
<dbReference type="InterPro" id="IPR010065">
    <property type="entry name" value="AA_ABC_transptr_permease_3TM"/>
</dbReference>
<dbReference type="Proteomes" id="UP000215509">
    <property type="component" value="Unassembled WGS sequence"/>
</dbReference>
<keyword evidence="12" id="KW-1185">Reference proteome</keyword>
<dbReference type="GO" id="GO:0006865">
    <property type="term" value="P:amino acid transport"/>
    <property type="evidence" value="ECO:0007669"/>
    <property type="project" value="UniProtKB-KW"/>
</dbReference>
<dbReference type="CDD" id="cd06261">
    <property type="entry name" value="TM_PBP2"/>
    <property type="match status" value="1"/>
</dbReference>
<dbReference type="PROSITE" id="PS50928">
    <property type="entry name" value="ABC_TM1"/>
    <property type="match status" value="1"/>
</dbReference>
<dbReference type="OrthoDB" id="9805999at2"/>
<dbReference type="PANTHER" id="PTHR30614:SF20">
    <property type="entry name" value="GLUTAMINE TRANSPORT SYSTEM PERMEASE PROTEIN GLNP"/>
    <property type="match status" value="1"/>
</dbReference>
<evidence type="ECO:0000256" key="6">
    <source>
        <dbReference type="ARBA" id="ARBA00022970"/>
    </source>
</evidence>
<dbReference type="GO" id="GO:0022857">
    <property type="term" value="F:transmembrane transporter activity"/>
    <property type="evidence" value="ECO:0007669"/>
    <property type="project" value="InterPro"/>
</dbReference>
<evidence type="ECO:0000256" key="5">
    <source>
        <dbReference type="ARBA" id="ARBA00022692"/>
    </source>
</evidence>
<evidence type="ECO:0000256" key="1">
    <source>
        <dbReference type="ARBA" id="ARBA00004651"/>
    </source>
</evidence>
<comment type="caution">
    <text evidence="11">The sequence shown here is derived from an EMBL/GenBank/DDBJ whole genome shotgun (WGS) entry which is preliminary data.</text>
</comment>
<accession>A0A229UW46</accession>
<evidence type="ECO:0000256" key="4">
    <source>
        <dbReference type="ARBA" id="ARBA00022475"/>
    </source>
</evidence>
<proteinExistence type="inferred from homology"/>
<dbReference type="FunFam" id="1.10.3720.10:FF:000033">
    <property type="entry name" value="Polar amino acid ABC transporter permease"/>
    <property type="match status" value="1"/>
</dbReference>
<sequence length="226" mass="24966">MDFSFLPKYYMFFINGAKVTILLSIFTVVLGVILGIVLALMRLSRIGILRVFATSYIEFIRGTPLLVQLFLFYYGLPKLGIEFPDVPALGTAFPEFMAGVIALSVNSAAYVAETFRAGIQGIDKGQMEAARSLGMPHSMAMRHIILPQAIRNVLPALGNEFIVIIKESSIVSVIGISELMYNADTVRGNSFRPFEPLIVVAVIYFVITFTLSKLLGVAERRMKNSD</sequence>
<dbReference type="EMBL" id="NMQW01000002">
    <property type="protein sequence ID" value="OXM87797.1"/>
    <property type="molecule type" value="Genomic_DNA"/>
</dbReference>
<comment type="subcellular location">
    <subcellularLocation>
        <location evidence="1 9">Cell membrane</location>
        <topology evidence="1 9">Multi-pass membrane protein</topology>
    </subcellularLocation>
</comment>
<name>A0A229UW46_9BACL</name>
<evidence type="ECO:0000313" key="12">
    <source>
        <dbReference type="Proteomes" id="UP000215509"/>
    </source>
</evidence>
<keyword evidence="5 9" id="KW-0812">Transmembrane</keyword>
<feature type="transmembrane region" description="Helical" evidence="9">
    <location>
        <begin position="197"/>
        <end position="218"/>
    </location>
</feature>
<dbReference type="InterPro" id="IPR035906">
    <property type="entry name" value="MetI-like_sf"/>
</dbReference>
<dbReference type="InterPro" id="IPR000515">
    <property type="entry name" value="MetI-like"/>
</dbReference>
<dbReference type="PANTHER" id="PTHR30614">
    <property type="entry name" value="MEMBRANE COMPONENT OF AMINO ACID ABC TRANSPORTER"/>
    <property type="match status" value="1"/>
</dbReference>
<evidence type="ECO:0000259" key="10">
    <source>
        <dbReference type="PROSITE" id="PS50928"/>
    </source>
</evidence>
<keyword evidence="4" id="KW-1003">Cell membrane</keyword>
<evidence type="ECO:0000256" key="3">
    <source>
        <dbReference type="ARBA" id="ARBA00022448"/>
    </source>
</evidence>
<comment type="similarity">
    <text evidence="2">Belongs to the binding-protein-dependent transport system permease family. HisMQ subfamily.</text>
</comment>
<feature type="domain" description="ABC transmembrane type-1" evidence="10">
    <location>
        <begin position="17"/>
        <end position="215"/>
    </location>
</feature>
<evidence type="ECO:0000256" key="2">
    <source>
        <dbReference type="ARBA" id="ARBA00010072"/>
    </source>
</evidence>
<feature type="transmembrane region" description="Helical" evidence="9">
    <location>
        <begin position="20"/>
        <end position="41"/>
    </location>
</feature>
<dbReference type="AlphaFoldDB" id="A0A229UW46"/>
<dbReference type="SUPFAM" id="SSF161098">
    <property type="entry name" value="MetI-like"/>
    <property type="match status" value="1"/>
</dbReference>
<dbReference type="Gene3D" id="1.10.3720.10">
    <property type="entry name" value="MetI-like"/>
    <property type="match status" value="1"/>
</dbReference>
<dbReference type="InterPro" id="IPR043429">
    <property type="entry name" value="ArtM/GltK/GlnP/TcyL/YhdX-like"/>
</dbReference>
<dbReference type="RefSeq" id="WP_094013047.1">
    <property type="nucleotide sequence ID" value="NZ_NMQW01000002.1"/>
</dbReference>
<evidence type="ECO:0000256" key="8">
    <source>
        <dbReference type="ARBA" id="ARBA00023136"/>
    </source>
</evidence>